<dbReference type="RefSeq" id="WP_074980456.1">
    <property type="nucleotide sequence ID" value="NZ_FOLS01000011.1"/>
</dbReference>
<name>A0AAQ1HN91_9PSED</name>
<gene>
    <name evidence="1" type="ORF">SAMN05216577_111120</name>
</gene>
<dbReference type="AlphaFoldDB" id="A0AAQ1HN91"/>
<sequence length="188" mass="19680">MAQVQFYKVSSLPGTLQPNAFYYVLNGGYAESYITDQSGTAKALGNSAMINALVGDAVDEAVATINALEIVPDIAARDALAASLQRNVLVLVIDATGDPSVAAGSALYAYDHAEDTFSKVAEYESMDVVVQWTSITGRPTSSPAQIDTAVSQSHTHANKATLDLLGAGADGLTYDGEPVSSSWSTLNW</sequence>
<keyword evidence="2" id="KW-1185">Reference proteome</keyword>
<evidence type="ECO:0000313" key="2">
    <source>
        <dbReference type="Proteomes" id="UP000183385"/>
    </source>
</evidence>
<accession>A0AAQ1HN91</accession>
<dbReference type="Proteomes" id="UP000183385">
    <property type="component" value="Unassembled WGS sequence"/>
</dbReference>
<dbReference type="EMBL" id="FOLS01000011">
    <property type="protein sequence ID" value="SFC85111.1"/>
    <property type="molecule type" value="Genomic_DNA"/>
</dbReference>
<reference evidence="1 2" key="1">
    <citation type="submission" date="2016-10" db="EMBL/GenBank/DDBJ databases">
        <authorList>
            <person name="Varghese N."/>
            <person name="Submissions S."/>
        </authorList>
    </citation>
    <scope>NUCLEOTIDE SEQUENCE [LARGE SCALE GENOMIC DNA]</scope>
    <source>
        <strain evidence="1 2">LMG 18378</strain>
    </source>
</reference>
<comment type="caution">
    <text evidence="1">The sequence shown here is derived from an EMBL/GenBank/DDBJ whole genome shotgun (WGS) entry which is preliminary data.</text>
</comment>
<proteinExistence type="predicted"/>
<organism evidence="1 2">
    <name type="scientific">Pseudomonas citronellolis</name>
    <dbReference type="NCBI Taxonomy" id="53408"/>
    <lineage>
        <taxon>Bacteria</taxon>
        <taxon>Pseudomonadati</taxon>
        <taxon>Pseudomonadota</taxon>
        <taxon>Gammaproteobacteria</taxon>
        <taxon>Pseudomonadales</taxon>
        <taxon>Pseudomonadaceae</taxon>
        <taxon>Pseudomonas</taxon>
    </lineage>
</organism>
<evidence type="ECO:0000313" key="1">
    <source>
        <dbReference type="EMBL" id="SFC85111.1"/>
    </source>
</evidence>
<protein>
    <submittedName>
        <fullName evidence="1">Uncharacterized protein</fullName>
    </submittedName>
</protein>